<dbReference type="RefSeq" id="XP_005827137.1">
    <property type="nucleotide sequence ID" value="XM_005827080.1"/>
</dbReference>
<dbReference type="InterPro" id="IPR039723">
    <property type="entry name" value="Vps71/ZNHIT1"/>
</dbReference>
<dbReference type="EnsemblProtists" id="EKX40157">
    <property type="protein sequence ID" value="EKX40157"/>
    <property type="gene ID" value="GUITHDRAFT_113638"/>
</dbReference>
<organism evidence="5">
    <name type="scientific">Guillardia theta (strain CCMP2712)</name>
    <name type="common">Cryptophyte</name>
    <dbReference type="NCBI Taxonomy" id="905079"/>
    <lineage>
        <taxon>Eukaryota</taxon>
        <taxon>Cryptophyceae</taxon>
        <taxon>Pyrenomonadales</taxon>
        <taxon>Geminigeraceae</taxon>
        <taxon>Guillardia</taxon>
    </lineage>
</organism>
<dbReference type="OMA" id="CIPCGAR"/>
<reference evidence="5 7" key="1">
    <citation type="journal article" date="2012" name="Nature">
        <title>Algal genomes reveal evolutionary mosaicism and the fate of nucleomorphs.</title>
        <authorList>
            <consortium name="DOE Joint Genome Institute"/>
            <person name="Curtis B.A."/>
            <person name="Tanifuji G."/>
            <person name="Burki F."/>
            <person name="Gruber A."/>
            <person name="Irimia M."/>
            <person name="Maruyama S."/>
            <person name="Arias M.C."/>
            <person name="Ball S.G."/>
            <person name="Gile G.H."/>
            <person name="Hirakawa Y."/>
            <person name="Hopkins J.F."/>
            <person name="Kuo A."/>
            <person name="Rensing S.A."/>
            <person name="Schmutz J."/>
            <person name="Symeonidi A."/>
            <person name="Elias M."/>
            <person name="Eveleigh R.J."/>
            <person name="Herman E.K."/>
            <person name="Klute M.J."/>
            <person name="Nakayama T."/>
            <person name="Obornik M."/>
            <person name="Reyes-Prieto A."/>
            <person name="Armbrust E.V."/>
            <person name="Aves S.J."/>
            <person name="Beiko R.G."/>
            <person name="Coutinho P."/>
            <person name="Dacks J.B."/>
            <person name="Durnford D.G."/>
            <person name="Fast N.M."/>
            <person name="Green B.R."/>
            <person name="Grisdale C.J."/>
            <person name="Hempel F."/>
            <person name="Henrissat B."/>
            <person name="Hoppner M.P."/>
            <person name="Ishida K."/>
            <person name="Kim E."/>
            <person name="Koreny L."/>
            <person name="Kroth P.G."/>
            <person name="Liu Y."/>
            <person name="Malik S.B."/>
            <person name="Maier U.G."/>
            <person name="McRose D."/>
            <person name="Mock T."/>
            <person name="Neilson J.A."/>
            <person name="Onodera N.T."/>
            <person name="Poole A.M."/>
            <person name="Pritham E.J."/>
            <person name="Richards T.A."/>
            <person name="Rocap G."/>
            <person name="Roy S.W."/>
            <person name="Sarai C."/>
            <person name="Schaack S."/>
            <person name="Shirato S."/>
            <person name="Slamovits C.H."/>
            <person name="Spencer D.F."/>
            <person name="Suzuki S."/>
            <person name="Worden A.Z."/>
            <person name="Zauner S."/>
            <person name="Barry K."/>
            <person name="Bell C."/>
            <person name="Bharti A.K."/>
            <person name="Crow J.A."/>
            <person name="Grimwood J."/>
            <person name="Kramer R."/>
            <person name="Lindquist E."/>
            <person name="Lucas S."/>
            <person name="Salamov A."/>
            <person name="McFadden G.I."/>
            <person name="Lane C.E."/>
            <person name="Keeling P.J."/>
            <person name="Gray M.W."/>
            <person name="Grigoriev I.V."/>
            <person name="Archibald J.M."/>
        </authorList>
    </citation>
    <scope>NUCLEOTIDE SEQUENCE</scope>
    <source>
        <strain evidence="5 7">CCMP2712</strain>
    </source>
</reference>
<keyword evidence="2" id="KW-0863">Zinc-finger</keyword>
<proteinExistence type="predicted"/>
<evidence type="ECO:0000256" key="2">
    <source>
        <dbReference type="ARBA" id="ARBA00022771"/>
    </source>
</evidence>
<dbReference type="KEGG" id="gtt:GUITHDRAFT_113638"/>
<dbReference type="Proteomes" id="UP000011087">
    <property type="component" value="Unassembled WGS sequence"/>
</dbReference>
<dbReference type="EMBL" id="JH993033">
    <property type="protein sequence ID" value="EKX40157.1"/>
    <property type="molecule type" value="Genomic_DNA"/>
</dbReference>
<protein>
    <recommendedName>
        <fullName evidence="4">HIT-type domain-containing protein</fullName>
    </recommendedName>
</protein>
<dbReference type="GO" id="GO:0005634">
    <property type="term" value="C:nucleus"/>
    <property type="evidence" value="ECO:0007669"/>
    <property type="project" value="UniProtKB-ARBA"/>
</dbReference>
<keyword evidence="7" id="KW-1185">Reference proteome</keyword>
<evidence type="ECO:0000313" key="7">
    <source>
        <dbReference type="Proteomes" id="UP000011087"/>
    </source>
</evidence>
<keyword evidence="1" id="KW-0479">Metal-binding</keyword>
<accession>L1IVL5</accession>
<evidence type="ECO:0000259" key="4">
    <source>
        <dbReference type="Pfam" id="PF04438"/>
    </source>
</evidence>
<name>L1IVL5_GUITC</name>
<dbReference type="CDD" id="cd21437">
    <property type="entry name" value="zf-HIT_ZNHIT1_like"/>
    <property type="match status" value="1"/>
</dbReference>
<dbReference type="STRING" id="905079.L1IVL5"/>
<reference evidence="6" key="3">
    <citation type="submission" date="2016-03" db="UniProtKB">
        <authorList>
            <consortium name="EnsemblProtists"/>
        </authorList>
    </citation>
    <scope>IDENTIFICATION</scope>
</reference>
<keyword evidence="3" id="KW-0862">Zinc</keyword>
<reference evidence="7" key="2">
    <citation type="submission" date="2012-11" db="EMBL/GenBank/DDBJ databases">
        <authorList>
            <person name="Kuo A."/>
            <person name="Curtis B.A."/>
            <person name="Tanifuji G."/>
            <person name="Burki F."/>
            <person name="Gruber A."/>
            <person name="Irimia M."/>
            <person name="Maruyama S."/>
            <person name="Arias M.C."/>
            <person name="Ball S.G."/>
            <person name="Gile G.H."/>
            <person name="Hirakawa Y."/>
            <person name="Hopkins J.F."/>
            <person name="Rensing S.A."/>
            <person name="Schmutz J."/>
            <person name="Symeonidi A."/>
            <person name="Elias M."/>
            <person name="Eveleigh R.J."/>
            <person name="Herman E.K."/>
            <person name="Klute M.J."/>
            <person name="Nakayama T."/>
            <person name="Obornik M."/>
            <person name="Reyes-Prieto A."/>
            <person name="Armbrust E.V."/>
            <person name="Aves S.J."/>
            <person name="Beiko R.G."/>
            <person name="Coutinho P."/>
            <person name="Dacks J.B."/>
            <person name="Durnford D.G."/>
            <person name="Fast N.M."/>
            <person name="Green B.R."/>
            <person name="Grisdale C."/>
            <person name="Hempe F."/>
            <person name="Henrissat B."/>
            <person name="Hoppner M.P."/>
            <person name="Ishida K.-I."/>
            <person name="Kim E."/>
            <person name="Koreny L."/>
            <person name="Kroth P.G."/>
            <person name="Liu Y."/>
            <person name="Malik S.-B."/>
            <person name="Maier U.G."/>
            <person name="McRose D."/>
            <person name="Mock T."/>
            <person name="Neilson J.A."/>
            <person name="Onodera N.T."/>
            <person name="Poole A.M."/>
            <person name="Pritham E.J."/>
            <person name="Richards T.A."/>
            <person name="Rocap G."/>
            <person name="Roy S.W."/>
            <person name="Sarai C."/>
            <person name="Schaack S."/>
            <person name="Shirato S."/>
            <person name="Slamovits C.H."/>
            <person name="Spencer D.F."/>
            <person name="Suzuki S."/>
            <person name="Worden A.Z."/>
            <person name="Zauner S."/>
            <person name="Barry K."/>
            <person name="Bell C."/>
            <person name="Bharti A.K."/>
            <person name="Crow J.A."/>
            <person name="Grimwood J."/>
            <person name="Kramer R."/>
            <person name="Lindquist E."/>
            <person name="Lucas S."/>
            <person name="Salamov A."/>
            <person name="McFadden G.I."/>
            <person name="Lane C.E."/>
            <person name="Keeling P.J."/>
            <person name="Gray M.W."/>
            <person name="Grigoriev I.V."/>
            <person name="Archibald J.M."/>
        </authorList>
    </citation>
    <scope>NUCLEOTIDE SEQUENCE</scope>
    <source>
        <strain evidence="7">CCMP2712</strain>
    </source>
</reference>
<dbReference type="HOGENOM" id="CLU_1470878_0_0_1"/>
<evidence type="ECO:0000256" key="1">
    <source>
        <dbReference type="ARBA" id="ARBA00022723"/>
    </source>
</evidence>
<evidence type="ECO:0000313" key="6">
    <source>
        <dbReference type="EnsemblProtists" id="EKX40157"/>
    </source>
</evidence>
<feature type="domain" description="HIT-type" evidence="4">
    <location>
        <begin position="146"/>
        <end position="172"/>
    </location>
</feature>
<dbReference type="GO" id="GO:0006338">
    <property type="term" value="P:chromatin remodeling"/>
    <property type="evidence" value="ECO:0007669"/>
    <property type="project" value="InterPro"/>
</dbReference>
<dbReference type="OrthoDB" id="74807at2759"/>
<dbReference type="AlphaFoldDB" id="L1IVL5"/>
<dbReference type="InterPro" id="IPR007529">
    <property type="entry name" value="Znf_HIT"/>
</dbReference>
<dbReference type="GO" id="GO:0008270">
    <property type="term" value="F:zinc ion binding"/>
    <property type="evidence" value="ECO:0007669"/>
    <property type="project" value="UniProtKB-KW"/>
</dbReference>
<dbReference type="PANTHER" id="PTHR13093">
    <property type="entry name" value="ZINC FINGER HIT DOMAIN CONTAINING PROTEIN 1"/>
    <property type="match status" value="1"/>
</dbReference>
<sequence length="184" mass="20971">MFADAPEGCGRRASQEVSSECARCGRTKEENTCVLVLRDLNLLSRSLDERQRERARLARLAMLERDNHVTDNTHMMKVHNLGGDELIGKGEQKKKRKKISLFERTKNRTLDQMMQEAETEMVQAYGASYYDIVSPPPGKNEGIAKKLCSICGYIAPYTCRITGMRFCSRPCLRVHEETRLKGLK</sequence>
<evidence type="ECO:0000256" key="3">
    <source>
        <dbReference type="ARBA" id="ARBA00022833"/>
    </source>
</evidence>
<dbReference type="Pfam" id="PF04438">
    <property type="entry name" value="zf-HIT"/>
    <property type="match status" value="1"/>
</dbReference>
<dbReference type="PaxDb" id="55529-EKX40157"/>
<gene>
    <name evidence="5" type="ORF">GUITHDRAFT_113638</name>
</gene>
<evidence type="ECO:0000313" key="5">
    <source>
        <dbReference type="EMBL" id="EKX40157.1"/>
    </source>
</evidence>
<dbReference type="SUPFAM" id="SSF144232">
    <property type="entry name" value="HIT/MYND zinc finger-like"/>
    <property type="match status" value="1"/>
</dbReference>
<dbReference type="GeneID" id="17296948"/>